<protein>
    <submittedName>
        <fullName evidence="1">Uncharacterized protein</fullName>
    </submittedName>
</protein>
<dbReference type="AlphaFoldDB" id="A0A2G5BAY8"/>
<keyword evidence="2" id="KW-1185">Reference proteome</keyword>
<dbReference type="Proteomes" id="UP000242474">
    <property type="component" value="Unassembled WGS sequence"/>
</dbReference>
<accession>A0A2G5BAY8</accession>
<evidence type="ECO:0000313" key="2">
    <source>
        <dbReference type="Proteomes" id="UP000242474"/>
    </source>
</evidence>
<sequence>MFLRNKPIVVITKGGIVQETFVWGNSSNYLEVLGENIVRVLRSLRGNINNYPSSSTVREVNHGVNIMSMHEGEFFEELVKSNWKLSTLADFASGL</sequence>
<gene>
    <name evidence="1" type="ORF">COEREDRAFT_81395</name>
</gene>
<organism evidence="1 2">
    <name type="scientific">Coemansia reversa (strain ATCC 12441 / NRRL 1564)</name>
    <dbReference type="NCBI Taxonomy" id="763665"/>
    <lineage>
        <taxon>Eukaryota</taxon>
        <taxon>Fungi</taxon>
        <taxon>Fungi incertae sedis</taxon>
        <taxon>Zoopagomycota</taxon>
        <taxon>Kickxellomycotina</taxon>
        <taxon>Kickxellomycetes</taxon>
        <taxon>Kickxellales</taxon>
        <taxon>Kickxellaceae</taxon>
        <taxon>Coemansia</taxon>
    </lineage>
</organism>
<evidence type="ECO:0000313" key="1">
    <source>
        <dbReference type="EMBL" id="PIA16173.1"/>
    </source>
</evidence>
<reference evidence="1 2" key="1">
    <citation type="journal article" date="2015" name="Genome Biol. Evol.">
        <title>Phylogenomic analyses indicate that early fungi evolved digesting cell walls of algal ancestors of land plants.</title>
        <authorList>
            <person name="Chang Y."/>
            <person name="Wang S."/>
            <person name="Sekimoto S."/>
            <person name="Aerts A.L."/>
            <person name="Choi C."/>
            <person name="Clum A."/>
            <person name="LaButti K.M."/>
            <person name="Lindquist E.A."/>
            <person name="Yee Ngan C."/>
            <person name="Ohm R.A."/>
            <person name="Salamov A.A."/>
            <person name="Grigoriev I.V."/>
            <person name="Spatafora J.W."/>
            <person name="Berbee M.L."/>
        </authorList>
    </citation>
    <scope>NUCLEOTIDE SEQUENCE [LARGE SCALE GENOMIC DNA]</scope>
    <source>
        <strain evidence="1 2">NRRL 1564</strain>
    </source>
</reference>
<name>A0A2G5BAY8_COERN</name>
<dbReference type="EMBL" id="KZ303501">
    <property type="protein sequence ID" value="PIA16173.1"/>
    <property type="molecule type" value="Genomic_DNA"/>
</dbReference>
<proteinExistence type="predicted"/>